<evidence type="ECO:0000313" key="2">
    <source>
        <dbReference type="EMBL" id="CAF1277305.1"/>
    </source>
</evidence>
<dbReference type="Proteomes" id="UP000682733">
    <property type="component" value="Unassembled WGS sequence"/>
</dbReference>
<dbReference type="EMBL" id="CAJOBA010003294">
    <property type="protein sequence ID" value="CAF3677036.1"/>
    <property type="molecule type" value="Genomic_DNA"/>
</dbReference>
<dbReference type="Proteomes" id="UP000681722">
    <property type="component" value="Unassembled WGS sequence"/>
</dbReference>
<protein>
    <submittedName>
        <fullName evidence="2">Uncharacterized protein</fullName>
    </submittedName>
</protein>
<accession>A0A815BTD5</accession>
<reference evidence="2" key="1">
    <citation type="submission" date="2021-02" db="EMBL/GenBank/DDBJ databases">
        <authorList>
            <person name="Nowell W R."/>
        </authorList>
    </citation>
    <scope>NUCLEOTIDE SEQUENCE</scope>
</reference>
<dbReference type="EMBL" id="CAJNOQ010011460">
    <property type="protein sequence ID" value="CAF1277305.1"/>
    <property type="molecule type" value="Genomic_DNA"/>
</dbReference>
<name>A0A815BTD5_9BILA</name>
<evidence type="ECO:0000313" key="4">
    <source>
        <dbReference type="EMBL" id="CAF4069799.1"/>
    </source>
</evidence>
<keyword evidence="5" id="KW-1185">Reference proteome</keyword>
<dbReference type="EMBL" id="CAJNOK010003293">
    <property type="protein sequence ID" value="CAF0895461.1"/>
    <property type="molecule type" value="Genomic_DNA"/>
</dbReference>
<evidence type="ECO:0000313" key="3">
    <source>
        <dbReference type="EMBL" id="CAF3677036.1"/>
    </source>
</evidence>
<proteinExistence type="predicted"/>
<dbReference type="EMBL" id="CAJOBC010026159">
    <property type="protein sequence ID" value="CAF4069799.1"/>
    <property type="molecule type" value="Genomic_DNA"/>
</dbReference>
<gene>
    <name evidence="2" type="ORF">GPM918_LOCUS27383</name>
    <name evidence="1" type="ORF">OVA965_LOCUS9345</name>
    <name evidence="4" type="ORF">SRO942_LOCUS27698</name>
    <name evidence="3" type="ORF">TMI583_LOCUS9341</name>
</gene>
<evidence type="ECO:0000313" key="5">
    <source>
        <dbReference type="Proteomes" id="UP000663829"/>
    </source>
</evidence>
<organism evidence="2 5">
    <name type="scientific">Didymodactylos carnosus</name>
    <dbReference type="NCBI Taxonomy" id="1234261"/>
    <lineage>
        <taxon>Eukaryota</taxon>
        <taxon>Metazoa</taxon>
        <taxon>Spiralia</taxon>
        <taxon>Gnathifera</taxon>
        <taxon>Rotifera</taxon>
        <taxon>Eurotatoria</taxon>
        <taxon>Bdelloidea</taxon>
        <taxon>Philodinida</taxon>
        <taxon>Philodinidae</taxon>
        <taxon>Didymodactylos</taxon>
    </lineage>
</organism>
<dbReference type="Proteomes" id="UP000663829">
    <property type="component" value="Unassembled WGS sequence"/>
</dbReference>
<evidence type="ECO:0000313" key="1">
    <source>
        <dbReference type="EMBL" id="CAF0895461.1"/>
    </source>
</evidence>
<sequence length="260" mass="30156">MKSSNISDLGSQCKLCLEEGGTVLSLNVSNVDLFKYLSVTIDQLLSSPNNSLVEKLALLLQTVYIRRDNEHKNVIIEALEKTGHYLSGIQLSFLFDKIIEQNDNQTLHIFVKHVKDLSEKQLCRAMIHLQDDLSVIFLHRRYNNQALTLAIRSTMDGEQISRLLEKFYDMLSTTTLTKDTCQIYLDWICCLIDSQFSTFVFQKHNRQLIKKLFSLVELYLDLFENLDGLDAYIEHFKQTQTTTPTTIKHQPYTIEFLHIN</sequence>
<dbReference type="Proteomes" id="UP000677228">
    <property type="component" value="Unassembled WGS sequence"/>
</dbReference>
<comment type="caution">
    <text evidence="2">The sequence shown here is derived from an EMBL/GenBank/DDBJ whole genome shotgun (WGS) entry which is preliminary data.</text>
</comment>
<dbReference type="AlphaFoldDB" id="A0A815BTD5"/>